<dbReference type="EMBL" id="JAGIOO010000001">
    <property type="protein sequence ID" value="MBP2477967.1"/>
    <property type="molecule type" value="Genomic_DNA"/>
</dbReference>
<dbReference type="PANTHER" id="PTHR48111:SF4">
    <property type="entry name" value="DNA-BINDING DUAL TRANSCRIPTIONAL REGULATOR OMPR"/>
    <property type="match status" value="1"/>
</dbReference>
<feature type="modified residue" description="4-aspartylphosphate" evidence="5">
    <location>
        <position position="53"/>
    </location>
</feature>
<dbReference type="PROSITE" id="PS50110">
    <property type="entry name" value="RESPONSE_REGULATORY"/>
    <property type="match status" value="1"/>
</dbReference>
<organism evidence="9 10">
    <name type="scientific">Crossiella equi</name>
    <dbReference type="NCBI Taxonomy" id="130796"/>
    <lineage>
        <taxon>Bacteria</taxon>
        <taxon>Bacillati</taxon>
        <taxon>Actinomycetota</taxon>
        <taxon>Actinomycetes</taxon>
        <taxon>Pseudonocardiales</taxon>
        <taxon>Pseudonocardiaceae</taxon>
        <taxon>Crossiella</taxon>
    </lineage>
</organism>
<dbReference type="GO" id="GO:0003677">
    <property type="term" value="F:DNA binding"/>
    <property type="evidence" value="ECO:0007669"/>
    <property type="project" value="UniProtKB-KW"/>
</dbReference>
<feature type="DNA-binding region" description="OmpR/PhoB-type" evidence="6">
    <location>
        <begin position="127"/>
        <end position="226"/>
    </location>
</feature>
<dbReference type="Pfam" id="PF00486">
    <property type="entry name" value="Trans_reg_C"/>
    <property type="match status" value="1"/>
</dbReference>
<keyword evidence="4" id="KW-0804">Transcription</keyword>
<evidence type="ECO:0000256" key="1">
    <source>
        <dbReference type="ARBA" id="ARBA00022553"/>
    </source>
</evidence>
<dbReference type="PROSITE" id="PS51755">
    <property type="entry name" value="OMPR_PHOB"/>
    <property type="match status" value="1"/>
</dbReference>
<evidence type="ECO:0000259" key="8">
    <source>
        <dbReference type="PROSITE" id="PS51755"/>
    </source>
</evidence>
<reference evidence="9 10" key="1">
    <citation type="submission" date="2021-03" db="EMBL/GenBank/DDBJ databases">
        <title>Sequencing the genomes of 1000 actinobacteria strains.</title>
        <authorList>
            <person name="Klenk H.-P."/>
        </authorList>
    </citation>
    <scope>NUCLEOTIDE SEQUENCE [LARGE SCALE GENOMIC DNA]</scope>
    <source>
        <strain evidence="9 10">DSM 44580</strain>
    </source>
</reference>
<feature type="domain" description="Response regulatory" evidence="7">
    <location>
        <begin position="4"/>
        <end position="117"/>
    </location>
</feature>
<proteinExistence type="predicted"/>
<protein>
    <submittedName>
        <fullName evidence="9">DNA-binding response OmpR family regulator</fullName>
    </submittedName>
</protein>
<dbReference type="SMART" id="SM00448">
    <property type="entry name" value="REC"/>
    <property type="match status" value="1"/>
</dbReference>
<evidence type="ECO:0000256" key="3">
    <source>
        <dbReference type="ARBA" id="ARBA00023125"/>
    </source>
</evidence>
<dbReference type="Gene3D" id="1.10.10.10">
    <property type="entry name" value="Winged helix-like DNA-binding domain superfamily/Winged helix DNA-binding domain"/>
    <property type="match status" value="1"/>
</dbReference>
<dbReference type="CDD" id="cd00383">
    <property type="entry name" value="trans_reg_C"/>
    <property type="match status" value="1"/>
</dbReference>
<evidence type="ECO:0000259" key="7">
    <source>
        <dbReference type="PROSITE" id="PS50110"/>
    </source>
</evidence>
<evidence type="ECO:0000256" key="4">
    <source>
        <dbReference type="ARBA" id="ARBA00023163"/>
    </source>
</evidence>
<evidence type="ECO:0000256" key="5">
    <source>
        <dbReference type="PROSITE-ProRule" id="PRU00169"/>
    </source>
</evidence>
<dbReference type="InterPro" id="IPR016032">
    <property type="entry name" value="Sig_transdc_resp-reg_C-effctor"/>
</dbReference>
<dbReference type="InterPro" id="IPR039420">
    <property type="entry name" value="WalR-like"/>
</dbReference>
<dbReference type="Pfam" id="PF00072">
    <property type="entry name" value="Response_reg"/>
    <property type="match status" value="1"/>
</dbReference>
<dbReference type="InterPro" id="IPR001867">
    <property type="entry name" value="OmpR/PhoB-type_DNA-bd"/>
</dbReference>
<dbReference type="SUPFAM" id="SSF52172">
    <property type="entry name" value="CheY-like"/>
    <property type="match status" value="1"/>
</dbReference>
<keyword evidence="1 5" id="KW-0597">Phosphoprotein</keyword>
<dbReference type="RefSeq" id="WP_086783858.1">
    <property type="nucleotide sequence ID" value="NZ_JAGIOO010000001.1"/>
</dbReference>
<dbReference type="CDD" id="cd17574">
    <property type="entry name" value="REC_OmpR"/>
    <property type="match status" value="1"/>
</dbReference>
<dbReference type="PANTHER" id="PTHR48111">
    <property type="entry name" value="REGULATOR OF RPOS"/>
    <property type="match status" value="1"/>
</dbReference>
<dbReference type="SUPFAM" id="SSF46894">
    <property type="entry name" value="C-terminal effector domain of the bipartite response regulators"/>
    <property type="match status" value="1"/>
</dbReference>
<sequence>MCAHIVLAEDDEHQAELVRRYLEREQHTVVVVSDGGLVLEEVRRHPPDLLVLDVMLPTLSGLDICRVLRAESALPVLMLTARSTEDDLLHGLDIGADDYVTKPFSPRELMARVRALLRRGQVAAPAEEVLRVGAVTVHPDRHEVTCEGRPVECTPGEFRLLRTLAAQPERVFTRKQLLEHMHGYGDFVTMRTIDVHVMNLRRKLEHDSRSPTRLVTVYGVGYKLSDDTERTVGAP</sequence>
<evidence type="ECO:0000256" key="6">
    <source>
        <dbReference type="PROSITE-ProRule" id="PRU01091"/>
    </source>
</evidence>
<evidence type="ECO:0000313" key="10">
    <source>
        <dbReference type="Proteomes" id="UP001519363"/>
    </source>
</evidence>
<dbReference type="Gene3D" id="6.10.250.690">
    <property type="match status" value="1"/>
</dbReference>
<keyword evidence="3 6" id="KW-0238">DNA-binding</keyword>
<comment type="caution">
    <text evidence="9">The sequence shown here is derived from an EMBL/GenBank/DDBJ whole genome shotgun (WGS) entry which is preliminary data.</text>
</comment>
<dbReference type="SMART" id="SM00862">
    <property type="entry name" value="Trans_reg_C"/>
    <property type="match status" value="1"/>
</dbReference>
<keyword evidence="10" id="KW-1185">Reference proteome</keyword>
<name>A0ABS5AN17_9PSEU</name>
<dbReference type="InterPro" id="IPR011006">
    <property type="entry name" value="CheY-like_superfamily"/>
</dbReference>
<evidence type="ECO:0000256" key="2">
    <source>
        <dbReference type="ARBA" id="ARBA00023015"/>
    </source>
</evidence>
<accession>A0ABS5AN17</accession>
<dbReference type="InterPro" id="IPR001789">
    <property type="entry name" value="Sig_transdc_resp-reg_receiver"/>
</dbReference>
<dbReference type="Gene3D" id="3.40.50.2300">
    <property type="match status" value="1"/>
</dbReference>
<gene>
    <name evidence="9" type="ORF">JOF53_006839</name>
</gene>
<evidence type="ECO:0000313" key="9">
    <source>
        <dbReference type="EMBL" id="MBP2477967.1"/>
    </source>
</evidence>
<keyword evidence="2" id="KW-0805">Transcription regulation</keyword>
<dbReference type="Proteomes" id="UP001519363">
    <property type="component" value="Unassembled WGS sequence"/>
</dbReference>
<feature type="domain" description="OmpR/PhoB-type" evidence="8">
    <location>
        <begin position="127"/>
        <end position="226"/>
    </location>
</feature>
<dbReference type="InterPro" id="IPR036388">
    <property type="entry name" value="WH-like_DNA-bd_sf"/>
</dbReference>